<dbReference type="EMBL" id="JAGDFL010000003">
    <property type="protein sequence ID" value="KAG7402127.1"/>
    <property type="molecule type" value="Genomic_DNA"/>
</dbReference>
<keyword evidence="2" id="KW-1185">Reference proteome</keyword>
<dbReference type="PANTHER" id="PTHR37743">
    <property type="entry name" value="ARM REPEAT SUPERFAMILY PROTEIN"/>
    <property type="match status" value="1"/>
</dbReference>
<dbReference type="Proteomes" id="UP000693981">
    <property type="component" value="Unassembled WGS sequence"/>
</dbReference>
<evidence type="ECO:0000313" key="2">
    <source>
        <dbReference type="Proteomes" id="UP000693981"/>
    </source>
</evidence>
<name>A0A8T1X7K0_9STRA</name>
<proteinExistence type="predicted"/>
<reference evidence="1" key="1">
    <citation type="submission" date="2021-02" db="EMBL/GenBank/DDBJ databases">
        <authorList>
            <person name="Palmer J.M."/>
        </authorList>
    </citation>
    <scope>NUCLEOTIDE SEQUENCE</scope>
    <source>
        <strain evidence="1">SCRP23</strain>
    </source>
</reference>
<comment type="caution">
    <text evidence="1">The sequence shown here is derived from an EMBL/GenBank/DDBJ whole genome shotgun (WGS) entry which is preliminary data.</text>
</comment>
<dbReference type="PANTHER" id="PTHR37743:SF1">
    <property type="entry name" value="ARM REPEAT SUPERFAMILY PROTEIN"/>
    <property type="match status" value="1"/>
</dbReference>
<protein>
    <submittedName>
        <fullName evidence="1">Uncharacterized protein</fullName>
    </submittedName>
</protein>
<organism evidence="1 2">
    <name type="scientific">Phytophthora boehmeriae</name>
    <dbReference type="NCBI Taxonomy" id="109152"/>
    <lineage>
        <taxon>Eukaryota</taxon>
        <taxon>Sar</taxon>
        <taxon>Stramenopiles</taxon>
        <taxon>Oomycota</taxon>
        <taxon>Peronosporomycetes</taxon>
        <taxon>Peronosporales</taxon>
        <taxon>Peronosporaceae</taxon>
        <taxon>Phytophthora</taxon>
    </lineage>
</organism>
<evidence type="ECO:0000313" key="1">
    <source>
        <dbReference type="EMBL" id="KAG7402127.1"/>
    </source>
</evidence>
<accession>A0A8T1X7K0</accession>
<dbReference type="OrthoDB" id="126013at2759"/>
<gene>
    <name evidence="1" type="ORF">PHYBOEH_005690</name>
</gene>
<dbReference type="AlphaFoldDB" id="A0A8T1X7K0"/>
<sequence>MMSQQRLSEEFLDDNSASSVAATEGLLFARLAPLLVLRLIPRQIFGDNCAQALLCGLEDLDHLEKYVHLQQHGSKERSESSLRDEMATSAKQLFHVLARSVVDPLEFKEVKMLATESLAKFPPQLVLPFVLAHLLAFLREMMPLANGEEQKRTTLIVTKGTIPASCGLVTAKLMVYYLNRVFAEDMNAFKDTGVTAPAIVMLLQILKIPCAQGSESKAEESLLIDLQRGCIDGIAEIMLRLAEGGLVQDGNKVLRARASSLMNLVLNWIFCDPTPGIDDDKGTDKQCHGEEDLVTCMQHLLESESGDTWSSKLPMQIRICCCNVILSAISRSENSVLLRWKSDGVISRVILATEHCSEDDVVAGALQIIFSFLYKSSDMLSMEDSCDRQLVRSCFDTTVARLEFTRNEKVAMGSLKVVGVLVGKLPSFVSMLSQADLARLIDRSLVSLRDRQVSSAVSELAQSLLQAITPP</sequence>